<dbReference type="AlphaFoldDB" id="A0A2U1JHE4"/>
<evidence type="ECO:0008006" key="3">
    <source>
        <dbReference type="Google" id="ProtNLM"/>
    </source>
</evidence>
<proteinExistence type="predicted"/>
<evidence type="ECO:0000313" key="2">
    <source>
        <dbReference type="Proteomes" id="UP000245998"/>
    </source>
</evidence>
<dbReference type="Proteomes" id="UP000245998">
    <property type="component" value="Unassembled WGS sequence"/>
</dbReference>
<protein>
    <recommendedName>
        <fullName evidence="3">LysM domain-containing protein</fullName>
    </recommendedName>
</protein>
<sequence length="99" mass="10946">MKKTILVIFLCLVGYTTYLDLAKGTLQKLDDAPPSEDVSMPYESLAVTPGETVLSAMEKLNGTLPVSIDKAVDDFKKLNPETDPMEIKAGETYKFPLYK</sequence>
<gene>
    <name evidence="1" type="ORF">DCC39_18830</name>
</gene>
<evidence type="ECO:0000313" key="1">
    <source>
        <dbReference type="EMBL" id="PWA04580.1"/>
    </source>
</evidence>
<accession>A0A2U1JHE4</accession>
<name>A0A2U1JHE4_9BACI</name>
<dbReference type="OrthoDB" id="2691912at2"/>
<keyword evidence="2" id="KW-1185">Reference proteome</keyword>
<dbReference type="EMBL" id="QCZG01000100">
    <property type="protein sequence ID" value="PWA04580.1"/>
    <property type="molecule type" value="Genomic_DNA"/>
</dbReference>
<organism evidence="1 2">
    <name type="scientific">Pueribacillus theae</name>
    <dbReference type="NCBI Taxonomy" id="2171751"/>
    <lineage>
        <taxon>Bacteria</taxon>
        <taxon>Bacillati</taxon>
        <taxon>Bacillota</taxon>
        <taxon>Bacilli</taxon>
        <taxon>Bacillales</taxon>
        <taxon>Bacillaceae</taxon>
        <taxon>Pueribacillus</taxon>
    </lineage>
</organism>
<reference evidence="1 2" key="1">
    <citation type="submission" date="2018-04" db="EMBL/GenBank/DDBJ databases">
        <title>Camelliibacillus theae gen. nov., sp. nov., isolated from Pu'er tea.</title>
        <authorList>
            <person name="Niu L."/>
        </authorList>
    </citation>
    <scope>NUCLEOTIDE SEQUENCE [LARGE SCALE GENOMIC DNA]</scope>
    <source>
        <strain evidence="1 2">T8</strain>
    </source>
</reference>
<comment type="caution">
    <text evidence="1">The sequence shown here is derived from an EMBL/GenBank/DDBJ whole genome shotgun (WGS) entry which is preliminary data.</text>
</comment>